<accession>X1THE2</accession>
<organism evidence="1">
    <name type="scientific">marine sediment metagenome</name>
    <dbReference type="NCBI Taxonomy" id="412755"/>
    <lineage>
        <taxon>unclassified sequences</taxon>
        <taxon>metagenomes</taxon>
        <taxon>ecological metagenomes</taxon>
    </lineage>
</organism>
<comment type="caution">
    <text evidence="1">The sequence shown here is derived from an EMBL/GenBank/DDBJ whole genome shotgun (WGS) entry which is preliminary data.</text>
</comment>
<name>X1THE2_9ZZZZ</name>
<feature type="non-terminal residue" evidence="1">
    <location>
        <position position="1"/>
    </location>
</feature>
<evidence type="ECO:0000313" key="1">
    <source>
        <dbReference type="EMBL" id="GAI86965.1"/>
    </source>
</evidence>
<proteinExistence type="predicted"/>
<reference evidence="1" key="1">
    <citation type="journal article" date="2014" name="Front. Microbiol.">
        <title>High frequency of phylogenetically diverse reductive dehalogenase-homologous genes in deep subseafloor sedimentary metagenomes.</title>
        <authorList>
            <person name="Kawai M."/>
            <person name="Futagami T."/>
            <person name="Toyoda A."/>
            <person name="Takaki Y."/>
            <person name="Nishi S."/>
            <person name="Hori S."/>
            <person name="Arai W."/>
            <person name="Tsubouchi T."/>
            <person name="Morono Y."/>
            <person name="Uchiyama I."/>
            <person name="Ito T."/>
            <person name="Fujiyama A."/>
            <person name="Inagaki F."/>
            <person name="Takami H."/>
        </authorList>
    </citation>
    <scope>NUCLEOTIDE SEQUENCE</scope>
    <source>
        <strain evidence="1">Expedition CK06-06</strain>
    </source>
</reference>
<sequence length="29" mass="3121">SVYEHDAIVGTPQNELSSLLSNFFVPCPG</sequence>
<protein>
    <submittedName>
        <fullName evidence="1">Uncharacterized protein</fullName>
    </submittedName>
</protein>
<dbReference type="AlphaFoldDB" id="X1THE2"/>
<gene>
    <name evidence="1" type="ORF">S12H4_17794</name>
</gene>
<dbReference type="EMBL" id="BARW01008731">
    <property type="protein sequence ID" value="GAI86965.1"/>
    <property type="molecule type" value="Genomic_DNA"/>
</dbReference>